<comment type="caution">
    <text evidence="1">The sequence shown here is derived from an EMBL/GenBank/DDBJ whole genome shotgun (WGS) entry which is preliminary data.</text>
</comment>
<reference evidence="1 2" key="1">
    <citation type="journal article" date="2022" name="DNA Res.">
        <title>Chromosomal-level genome assembly of the orchid tree Bauhinia variegata (Leguminosae; Cercidoideae) supports the allotetraploid origin hypothesis of Bauhinia.</title>
        <authorList>
            <person name="Zhong Y."/>
            <person name="Chen Y."/>
            <person name="Zheng D."/>
            <person name="Pang J."/>
            <person name="Liu Y."/>
            <person name="Luo S."/>
            <person name="Meng S."/>
            <person name="Qian L."/>
            <person name="Wei D."/>
            <person name="Dai S."/>
            <person name="Zhou R."/>
        </authorList>
    </citation>
    <scope>NUCLEOTIDE SEQUENCE [LARGE SCALE GENOMIC DNA]</scope>
    <source>
        <strain evidence="1">BV-YZ2020</strain>
    </source>
</reference>
<name>A0ACB9KRL2_BAUVA</name>
<dbReference type="EMBL" id="CM039438">
    <property type="protein sequence ID" value="KAI4299965.1"/>
    <property type="molecule type" value="Genomic_DNA"/>
</dbReference>
<dbReference type="Proteomes" id="UP000828941">
    <property type="component" value="Chromosome 13"/>
</dbReference>
<evidence type="ECO:0000313" key="2">
    <source>
        <dbReference type="Proteomes" id="UP000828941"/>
    </source>
</evidence>
<proteinExistence type="predicted"/>
<protein>
    <submittedName>
        <fullName evidence="1">Uncharacterized protein</fullName>
    </submittedName>
</protein>
<evidence type="ECO:0000313" key="1">
    <source>
        <dbReference type="EMBL" id="KAI4299965.1"/>
    </source>
</evidence>
<organism evidence="1 2">
    <name type="scientific">Bauhinia variegata</name>
    <name type="common">Purple orchid tree</name>
    <name type="synonym">Phanera variegata</name>
    <dbReference type="NCBI Taxonomy" id="167791"/>
    <lineage>
        <taxon>Eukaryota</taxon>
        <taxon>Viridiplantae</taxon>
        <taxon>Streptophyta</taxon>
        <taxon>Embryophyta</taxon>
        <taxon>Tracheophyta</taxon>
        <taxon>Spermatophyta</taxon>
        <taxon>Magnoliopsida</taxon>
        <taxon>eudicotyledons</taxon>
        <taxon>Gunneridae</taxon>
        <taxon>Pentapetalae</taxon>
        <taxon>rosids</taxon>
        <taxon>fabids</taxon>
        <taxon>Fabales</taxon>
        <taxon>Fabaceae</taxon>
        <taxon>Cercidoideae</taxon>
        <taxon>Cercideae</taxon>
        <taxon>Bauhiniinae</taxon>
        <taxon>Bauhinia</taxon>
    </lineage>
</organism>
<keyword evidence="2" id="KW-1185">Reference proteome</keyword>
<sequence length="185" mass="20497">MLLMPLKGGTEERVKCNATAARNLGILLATLVIARGPKVGKLFPMQFTIPITLSFSSIIVTNKSFKHRLPLVCSTCKLGKSKILHFPTYGGRANTCFTIIHSDVWGITPVISDAQCNVLLPSFEDISSPIEHFKLGMVYQRRQPPLPQILTALVVLPKSFRIRHPLDRYVFSATLAETTVLTSYS</sequence>
<gene>
    <name evidence="1" type="ORF">L6164_033386</name>
</gene>
<accession>A0ACB9KRL2</accession>